<evidence type="ECO:0000256" key="1">
    <source>
        <dbReference type="SAM" id="MobiDB-lite"/>
    </source>
</evidence>
<dbReference type="Proteomes" id="UP001642409">
    <property type="component" value="Unassembled WGS sequence"/>
</dbReference>
<proteinExistence type="predicted"/>
<sequence>MQKRIPSVLSNMHQMKLNRQHSFRNDPPPIQRRSPSYSNLQSHNVSLSSSQRDDNEIDMLFTDHHQEILVQPVIIQQKNNFSSVISEELFKEEQRTIYKMSIQLNKFRILLRHLFSKCDSLQEQANKCLLRIQDIKIIFYK</sequence>
<dbReference type="EMBL" id="CATOUU010000997">
    <property type="protein sequence ID" value="CAI9965910.1"/>
    <property type="molecule type" value="Genomic_DNA"/>
</dbReference>
<gene>
    <name evidence="3" type="ORF">HINF_LOCUS51417</name>
    <name evidence="2" type="ORF">HINF_LOCUS53555</name>
</gene>
<feature type="region of interest" description="Disordered" evidence="1">
    <location>
        <begin position="17"/>
        <end position="51"/>
    </location>
</feature>
<evidence type="ECO:0000313" key="4">
    <source>
        <dbReference type="Proteomes" id="UP001642409"/>
    </source>
</evidence>
<keyword evidence="4" id="KW-1185">Reference proteome</keyword>
<comment type="caution">
    <text evidence="2">The sequence shown here is derived from an EMBL/GenBank/DDBJ whole genome shotgun (WGS) entry which is preliminary data.</text>
</comment>
<organism evidence="2">
    <name type="scientific">Hexamita inflata</name>
    <dbReference type="NCBI Taxonomy" id="28002"/>
    <lineage>
        <taxon>Eukaryota</taxon>
        <taxon>Metamonada</taxon>
        <taxon>Diplomonadida</taxon>
        <taxon>Hexamitidae</taxon>
        <taxon>Hexamitinae</taxon>
        <taxon>Hexamita</taxon>
    </lineage>
</organism>
<accession>A0AA86QWG3</accession>
<dbReference type="AlphaFoldDB" id="A0AA86QWG3"/>
<dbReference type="EMBL" id="CAXDID020000251">
    <property type="protein sequence ID" value="CAL6064568.1"/>
    <property type="molecule type" value="Genomic_DNA"/>
</dbReference>
<feature type="compositionally biased region" description="Polar residues" evidence="1">
    <location>
        <begin position="33"/>
        <end position="50"/>
    </location>
</feature>
<reference evidence="3 4" key="2">
    <citation type="submission" date="2024-07" db="EMBL/GenBank/DDBJ databases">
        <authorList>
            <person name="Akdeniz Z."/>
        </authorList>
    </citation>
    <scope>NUCLEOTIDE SEQUENCE [LARGE SCALE GENOMIC DNA]</scope>
</reference>
<evidence type="ECO:0000313" key="3">
    <source>
        <dbReference type="EMBL" id="CAL6064568.1"/>
    </source>
</evidence>
<evidence type="ECO:0000313" key="2">
    <source>
        <dbReference type="EMBL" id="CAI9965910.1"/>
    </source>
</evidence>
<name>A0AA86QWG3_9EUKA</name>
<protein>
    <submittedName>
        <fullName evidence="3">Hypothetical_protein</fullName>
    </submittedName>
</protein>
<reference evidence="2" key="1">
    <citation type="submission" date="2023-06" db="EMBL/GenBank/DDBJ databases">
        <authorList>
            <person name="Kurt Z."/>
        </authorList>
    </citation>
    <scope>NUCLEOTIDE SEQUENCE</scope>
</reference>